<evidence type="ECO:0000256" key="1">
    <source>
        <dbReference type="SAM" id="MobiDB-lite"/>
    </source>
</evidence>
<feature type="compositionally biased region" description="Polar residues" evidence="1">
    <location>
        <begin position="107"/>
        <end position="116"/>
    </location>
</feature>
<dbReference type="EMBL" id="JBHFEH010000015">
    <property type="protein sequence ID" value="KAL2054487.1"/>
    <property type="molecule type" value="Genomic_DNA"/>
</dbReference>
<gene>
    <name evidence="3" type="ORF">ABVK25_005235</name>
</gene>
<dbReference type="Proteomes" id="UP001590951">
    <property type="component" value="Unassembled WGS sequence"/>
</dbReference>
<feature type="domain" description="C2H2-type" evidence="2">
    <location>
        <begin position="659"/>
        <end position="687"/>
    </location>
</feature>
<feature type="region of interest" description="Disordered" evidence="1">
    <location>
        <begin position="68"/>
        <end position="119"/>
    </location>
</feature>
<feature type="compositionally biased region" description="Low complexity" evidence="1">
    <location>
        <begin position="75"/>
        <end position="91"/>
    </location>
</feature>
<protein>
    <recommendedName>
        <fullName evidence="2">C2H2-type domain-containing protein</fullName>
    </recommendedName>
</protein>
<comment type="caution">
    <text evidence="3">The sequence shown here is derived from an EMBL/GenBank/DDBJ whole genome shotgun (WGS) entry which is preliminary data.</text>
</comment>
<proteinExistence type="predicted"/>
<dbReference type="InterPro" id="IPR013087">
    <property type="entry name" value="Znf_C2H2_type"/>
</dbReference>
<feature type="region of interest" description="Disordered" evidence="1">
    <location>
        <begin position="588"/>
        <end position="619"/>
    </location>
</feature>
<name>A0ABR4B9G6_9LECA</name>
<reference evidence="3 4" key="1">
    <citation type="submission" date="2024-09" db="EMBL/GenBank/DDBJ databases">
        <title>Rethinking Asexuality: The Enigmatic Case of Functional Sexual Genes in Lepraria (Stereocaulaceae).</title>
        <authorList>
            <person name="Doellman M."/>
            <person name="Sun Y."/>
            <person name="Barcenas-Pena A."/>
            <person name="Lumbsch H.T."/>
            <person name="Grewe F."/>
        </authorList>
    </citation>
    <scope>NUCLEOTIDE SEQUENCE [LARGE SCALE GENOMIC DNA]</scope>
    <source>
        <strain evidence="3 4">Grewe 0041</strain>
    </source>
</reference>
<sequence length="765" mass="85002">MLWCRDSFEDDTSAVRHAADCSWLRDSWYWCPRCGRPESFFGDGHSPPAIPRTNSKVKRAVSFFKKLGRRRSTRGTDPSPSSSSPKTENSTCLPFGLDQKGEMDGTPTRTEMSSTPEPGELDNHTYGFPAEIDGSQLSPMVELSCPPMNRFELSSPESWARPVVPPSELQKTTLELSSPGAIYFNAELPNLQPKDKTFSSASMNNVANESSTGNISGLSPSTPQPFSHHTRCPMTRHRSSTTLAFKDRGLSSAMSNVTADNAISLVGPGAPLSQPTFVPTKTHVQDLRNVVFVIKVEFRQRLRPEPDLLARCSVLSIRMLFEMGLGTLYRCFDGVLAHEFDEIFALMIVACASAYMSAYAGYSMNDFFQHMLPWQHAISDQNDKTLFIRVLDRLSFQQGFSAAYSPQIRTSDTSSLLSTLKGGRIISSCSRFLDDLECAGIAERNDESTPAEQAEDLQGHLESMEWMITYLIKPLYTHLGIEAFQEITKNAEAQAGKGMLCSPREIEVTLKSNARDYSQSPQVYERYHEAVTTYCNSAMRQPDSAWRDRYYASALEKILAMSLEIENRQLMISPFARPWPDIREFAAGKAKEPTQDSSIPNASDATAASMDSSPSTLSSGSRDSFFWTNSEVNSMVTPITATSSFSSSLVSPSTPVNQIKCPLCPASFAPLYGKSNLQRHLRFASVHGNGTAFVCPELGCGSILRSTRKDHLKIHHQRKHQTTALVPQRSHTKRRRDLDKVIERRSRSFGSDGSDLLEQGWAMHA</sequence>
<feature type="domain" description="C2H2-type" evidence="2">
    <location>
        <begin position="693"/>
        <end position="720"/>
    </location>
</feature>
<feature type="region of interest" description="Disordered" evidence="1">
    <location>
        <begin position="208"/>
        <end position="233"/>
    </location>
</feature>
<evidence type="ECO:0000313" key="3">
    <source>
        <dbReference type="EMBL" id="KAL2054487.1"/>
    </source>
</evidence>
<feature type="compositionally biased region" description="Low complexity" evidence="1">
    <location>
        <begin position="602"/>
        <end position="616"/>
    </location>
</feature>
<dbReference type="SMART" id="SM00355">
    <property type="entry name" value="ZnF_C2H2"/>
    <property type="match status" value="2"/>
</dbReference>
<organism evidence="3 4">
    <name type="scientific">Lepraria finkii</name>
    <dbReference type="NCBI Taxonomy" id="1340010"/>
    <lineage>
        <taxon>Eukaryota</taxon>
        <taxon>Fungi</taxon>
        <taxon>Dikarya</taxon>
        <taxon>Ascomycota</taxon>
        <taxon>Pezizomycotina</taxon>
        <taxon>Lecanoromycetes</taxon>
        <taxon>OSLEUM clade</taxon>
        <taxon>Lecanoromycetidae</taxon>
        <taxon>Lecanorales</taxon>
        <taxon>Lecanorineae</taxon>
        <taxon>Stereocaulaceae</taxon>
        <taxon>Lepraria</taxon>
    </lineage>
</organism>
<keyword evidence="4" id="KW-1185">Reference proteome</keyword>
<evidence type="ECO:0000313" key="4">
    <source>
        <dbReference type="Proteomes" id="UP001590951"/>
    </source>
</evidence>
<feature type="compositionally biased region" description="Polar residues" evidence="1">
    <location>
        <begin position="208"/>
        <end position="227"/>
    </location>
</feature>
<evidence type="ECO:0000259" key="2">
    <source>
        <dbReference type="SMART" id="SM00355"/>
    </source>
</evidence>
<dbReference type="Gene3D" id="3.30.160.60">
    <property type="entry name" value="Classic Zinc Finger"/>
    <property type="match status" value="1"/>
</dbReference>
<accession>A0ABR4B9G6</accession>